<accession>V2UWH9</accession>
<keyword evidence="2" id="KW-1185">Reference proteome</keyword>
<comment type="caution">
    <text evidence="1">The sequence shown here is derived from an EMBL/GenBank/DDBJ whole genome shotgun (WGS) entry which is preliminary data.</text>
</comment>
<evidence type="ECO:0000313" key="1">
    <source>
        <dbReference type="EMBL" id="ESK53020.1"/>
    </source>
</evidence>
<dbReference type="Proteomes" id="UP000018418">
    <property type="component" value="Unassembled WGS sequence"/>
</dbReference>
<name>V2UWH9_9GAMM</name>
<dbReference type="PATRIC" id="fig|1341683.3.peg.128"/>
<dbReference type="EMBL" id="AYEU01000001">
    <property type="protein sequence ID" value="ESK53020.1"/>
    <property type="molecule type" value="Genomic_DNA"/>
</dbReference>
<dbReference type="OrthoDB" id="6716807at2"/>
<dbReference type="SUPFAM" id="SSF56954">
    <property type="entry name" value="Outer membrane efflux proteins (OEP)"/>
    <property type="match status" value="1"/>
</dbReference>
<evidence type="ECO:0000313" key="2">
    <source>
        <dbReference type="Proteomes" id="UP000018418"/>
    </source>
</evidence>
<protein>
    <recommendedName>
        <fullName evidence="3">RND transporter</fullName>
    </recommendedName>
</protein>
<organism evidence="1 2">
    <name type="scientific">Acinetobacter brisouii CIP 110357</name>
    <dbReference type="NCBI Taxonomy" id="1341683"/>
    <lineage>
        <taxon>Bacteria</taxon>
        <taxon>Pseudomonadati</taxon>
        <taxon>Pseudomonadota</taxon>
        <taxon>Gammaproteobacteria</taxon>
        <taxon>Moraxellales</taxon>
        <taxon>Moraxellaceae</taxon>
        <taxon>Acinetobacter</taxon>
    </lineage>
</organism>
<reference evidence="1 2" key="1">
    <citation type="submission" date="2013-10" db="EMBL/GenBank/DDBJ databases">
        <title>The Genome Sequence of Acinetobacter brisouii CIP 110357.</title>
        <authorList>
            <consortium name="The Broad Institute Genomics Platform"/>
            <consortium name="The Broad Institute Genome Sequencing Center for Infectious Disease"/>
            <person name="Cerqueira G."/>
            <person name="Feldgarden M."/>
            <person name="Courvalin P."/>
            <person name="Grillot-Courvalin C."/>
            <person name="Clermont D."/>
            <person name="Rocha E."/>
            <person name="Yoon E.-J."/>
            <person name="Nemec A."/>
            <person name="Young S.K."/>
            <person name="Zeng Q."/>
            <person name="Gargeya S."/>
            <person name="Fitzgerald M."/>
            <person name="Abouelleil A."/>
            <person name="Alvarado L."/>
            <person name="Berlin A.M."/>
            <person name="Chapman S.B."/>
            <person name="Gainer-Dewar J."/>
            <person name="Goldberg J."/>
            <person name="Gnerre S."/>
            <person name="Griggs A."/>
            <person name="Gujja S."/>
            <person name="Hansen M."/>
            <person name="Howarth C."/>
            <person name="Imamovic A."/>
            <person name="Ireland A."/>
            <person name="Larimer J."/>
            <person name="McCowan C."/>
            <person name="Murphy C."/>
            <person name="Pearson M."/>
            <person name="Poon T.W."/>
            <person name="Priest M."/>
            <person name="Roberts A."/>
            <person name="Saif S."/>
            <person name="Shea T."/>
            <person name="Sykes S."/>
            <person name="Wortman J."/>
            <person name="Nusbaum C."/>
            <person name="Birren B."/>
        </authorList>
    </citation>
    <scope>NUCLEOTIDE SEQUENCE [LARGE SCALE GENOMIC DNA]</scope>
    <source>
        <strain evidence="1 2">CIP 110357</strain>
    </source>
</reference>
<dbReference type="Gene3D" id="1.20.1600.10">
    <property type="entry name" value="Outer membrane efflux proteins (OEP)"/>
    <property type="match status" value="1"/>
</dbReference>
<dbReference type="HOGENOM" id="CLU_602215_0_0_6"/>
<gene>
    <name evidence="1" type="ORF">P255_00128</name>
</gene>
<evidence type="ECO:0008006" key="3">
    <source>
        <dbReference type="Google" id="ProtNLM"/>
    </source>
</evidence>
<dbReference type="PANTHER" id="PTHR30203">
    <property type="entry name" value="OUTER MEMBRANE CATION EFFLUX PROTEIN"/>
    <property type="match status" value="1"/>
</dbReference>
<sequence length="425" mass="48332">MLLGVCSMATSMAYAVDHSLGFQQAFKKVEQYQAQQGLWQARESIANAQQQQSRLWENPSLSVQQTGFGSSQDRELEVNLSQKLDLFGERRAAQHLAKLELSQVQLDQQLYRVQLQLALKYRWVQLAVLQQEQQLTRAQLKSSQALLDATRLRYRAGSISQLDLDRGLMAHIENQQRNQQAQQAVQIAKRQLAHWWGETNSDALDLQLEDPLRSTEASIKQHQQQNLFTRSLQLQSQQQQAQIQHLRAQARPNPMLLVGMVRSQTANQNNTEQQVRVGVEIPLTLFNRQQYAQQMAQSKANYLDHAQQQYQQNTGRLLETALLELRNLNQQLSLVRDQQIPLSEGILQKTLQGFQAGKYAMSDVQQANLQLQQQRLQQAQLLKNVWQKALDAESLALGVEPSVVGAEDAISQIQQRFSANLAGAQ</sequence>
<proteinExistence type="predicted"/>
<dbReference type="AlphaFoldDB" id="V2UWH9"/>
<dbReference type="GO" id="GO:0015562">
    <property type="term" value="F:efflux transmembrane transporter activity"/>
    <property type="evidence" value="ECO:0007669"/>
    <property type="project" value="InterPro"/>
</dbReference>
<dbReference type="STRING" id="396323.VH98_05540"/>
<dbReference type="PANTHER" id="PTHR30203:SF24">
    <property type="entry name" value="BLR4935 PROTEIN"/>
    <property type="match status" value="1"/>
</dbReference>
<dbReference type="InterPro" id="IPR010131">
    <property type="entry name" value="MdtP/NodT-like"/>
</dbReference>